<comment type="caution">
    <text evidence="2">The sequence shown here is derived from an EMBL/GenBank/DDBJ whole genome shotgun (WGS) entry which is preliminary data.</text>
</comment>
<dbReference type="RefSeq" id="WP_379026899.1">
    <property type="nucleotide sequence ID" value="NZ_JBHUGY010000074.1"/>
</dbReference>
<evidence type="ECO:0000313" key="2">
    <source>
        <dbReference type="EMBL" id="MFD2058419.1"/>
    </source>
</evidence>
<sequence length="272" mass="29789">MNAHLSSILAPVGAVSPPDPINIALQRSLALPRVSFIVPTLNEAENLPWLLPRIPKWAHEIIIVDGRSTDDTVAVARRLREDVKVVMEPRRGKGAALQTGFRAATGDIIVMLDADGSMVPEEAIVFVSALMAGADLVKGSRFIQGAGTDDMSLFRMFGNKGLTLFVRLLYGGWFSDLCYGYIAFWTKHVATLDCDCDGFEIETLINVRALKNHLNVVEVASFEAPRISGESHLRAIPDGWRVLKTILRERMHQQHRQSATAGDDGGQARCGS</sequence>
<dbReference type="InterPro" id="IPR029044">
    <property type="entry name" value="Nucleotide-diphossugar_trans"/>
</dbReference>
<dbReference type="SUPFAM" id="SSF53448">
    <property type="entry name" value="Nucleotide-diphospho-sugar transferases"/>
    <property type="match status" value="1"/>
</dbReference>
<feature type="domain" description="Glycosyltransferase 2-like" evidence="1">
    <location>
        <begin position="35"/>
        <end position="158"/>
    </location>
</feature>
<dbReference type="Pfam" id="PF00535">
    <property type="entry name" value="Glycos_transf_2"/>
    <property type="match status" value="1"/>
</dbReference>
<accession>A0ABW4WPS3</accession>
<dbReference type="Proteomes" id="UP001597349">
    <property type="component" value="Unassembled WGS sequence"/>
</dbReference>
<dbReference type="InterPro" id="IPR050256">
    <property type="entry name" value="Glycosyltransferase_2"/>
</dbReference>
<dbReference type="CDD" id="cd04179">
    <property type="entry name" value="DPM_DPG-synthase_like"/>
    <property type="match status" value="1"/>
</dbReference>
<dbReference type="PANTHER" id="PTHR48090:SF7">
    <property type="entry name" value="RFBJ PROTEIN"/>
    <property type="match status" value="1"/>
</dbReference>
<gene>
    <name evidence="2" type="ORF">ACFSQT_36635</name>
</gene>
<keyword evidence="3" id="KW-1185">Reference proteome</keyword>
<dbReference type="PANTHER" id="PTHR48090">
    <property type="entry name" value="UNDECAPRENYL-PHOSPHATE 4-DEOXY-4-FORMAMIDO-L-ARABINOSE TRANSFERASE-RELATED"/>
    <property type="match status" value="1"/>
</dbReference>
<dbReference type="Gene3D" id="3.90.550.10">
    <property type="entry name" value="Spore Coat Polysaccharide Biosynthesis Protein SpsA, Chain A"/>
    <property type="match status" value="1"/>
</dbReference>
<evidence type="ECO:0000313" key="3">
    <source>
        <dbReference type="Proteomes" id="UP001597349"/>
    </source>
</evidence>
<organism evidence="2 3">
    <name type="scientific">Mesorhizobium calcicola</name>
    <dbReference type="NCBI Taxonomy" id="1300310"/>
    <lineage>
        <taxon>Bacteria</taxon>
        <taxon>Pseudomonadati</taxon>
        <taxon>Pseudomonadota</taxon>
        <taxon>Alphaproteobacteria</taxon>
        <taxon>Hyphomicrobiales</taxon>
        <taxon>Phyllobacteriaceae</taxon>
        <taxon>Mesorhizobium</taxon>
    </lineage>
</organism>
<reference evidence="3" key="1">
    <citation type="journal article" date="2019" name="Int. J. Syst. Evol. Microbiol.">
        <title>The Global Catalogue of Microorganisms (GCM) 10K type strain sequencing project: providing services to taxonomists for standard genome sequencing and annotation.</title>
        <authorList>
            <consortium name="The Broad Institute Genomics Platform"/>
            <consortium name="The Broad Institute Genome Sequencing Center for Infectious Disease"/>
            <person name="Wu L."/>
            <person name="Ma J."/>
        </authorList>
    </citation>
    <scope>NUCLEOTIDE SEQUENCE [LARGE SCALE GENOMIC DNA]</scope>
    <source>
        <strain evidence="3">CGMCC 1.16226</strain>
    </source>
</reference>
<proteinExistence type="predicted"/>
<dbReference type="EMBL" id="JBHUGY010000074">
    <property type="protein sequence ID" value="MFD2058419.1"/>
    <property type="molecule type" value="Genomic_DNA"/>
</dbReference>
<dbReference type="InterPro" id="IPR001173">
    <property type="entry name" value="Glyco_trans_2-like"/>
</dbReference>
<name>A0ABW4WPS3_9HYPH</name>
<evidence type="ECO:0000259" key="1">
    <source>
        <dbReference type="Pfam" id="PF00535"/>
    </source>
</evidence>
<protein>
    <submittedName>
        <fullName evidence="2">Glycosyltransferase family 2 protein</fullName>
    </submittedName>
</protein>